<dbReference type="OMA" id="ADCDVIR"/>
<feature type="transmembrane region" description="Helical" evidence="1">
    <location>
        <begin position="143"/>
        <end position="163"/>
    </location>
</feature>
<feature type="transmembrane region" description="Helical" evidence="1">
    <location>
        <begin position="71"/>
        <end position="90"/>
    </location>
</feature>
<dbReference type="GeneID" id="9839293"/>
<dbReference type="EMBL" id="WUAV01000005">
    <property type="protein sequence ID" value="KAF1752625.1"/>
    <property type="molecule type" value="Genomic_DNA"/>
</dbReference>
<name>E3LL05_CAERE</name>
<evidence type="ECO:0000256" key="1">
    <source>
        <dbReference type="SAM" id="Phobius"/>
    </source>
</evidence>
<keyword evidence="1" id="KW-0472">Membrane</keyword>
<dbReference type="AlphaFoldDB" id="E3LL05"/>
<dbReference type="Gene3D" id="1.20.1070.10">
    <property type="entry name" value="Rhodopsin 7-helix transmembrane proteins"/>
    <property type="match status" value="1"/>
</dbReference>
<gene>
    <name evidence="3" type="ORF">CRE_18851</name>
    <name evidence="4" type="ORF">GCK72_019180</name>
</gene>
<feature type="transmembrane region" description="Helical" evidence="1">
    <location>
        <begin position="272"/>
        <end position="296"/>
    </location>
</feature>
<protein>
    <recommendedName>
        <fullName evidence="2">7TM GPCR serpentine receptor class x (Srx) domain-containing protein</fullName>
    </recommendedName>
</protein>
<dbReference type="Proteomes" id="UP000483820">
    <property type="component" value="Chromosome V"/>
</dbReference>
<evidence type="ECO:0000313" key="6">
    <source>
        <dbReference type="Proteomes" id="UP000483820"/>
    </source>
</evidence>
<sequence length="331" mass="37244">MNSTNETFHFLGTEVTVEPAASTQTQRFFVTLTIFTISLIGLIGNLAVFMFATTLKTLQNSFGRLSASQSFAEAVLCAVFLCFYCPMVLLDIPSFKIVSAHAGLILLFCYDVCIFSHLFIAFNRLCAISFPIEYSNIFNDRNTRILISLAYAIPCFTSIYMHLANKCLLPYVDFGWYFGVNTSADCDVIRFYVDFCKDFGVVAAIAIVDVGTIVMIKVTAPGMRQMSANCLQSQKKREREITFVKQCLIQGAVFATELVFFFIISTMQTRPVMIFLCTTVAWSLVHTIDPLVLILLNREFRNMLMKNPIGRGRTTRVTYSTQPIDNTSSHN</sequence>
<reference evidence="4 6" key="2">
    <citation type="submission" date="2019-12" db="EMBL/GenBank/DDBJ databases">
        <title>Chromosome-level assembly of the Caenorhabditis remanei genome.</title>
        <authorList>
            <person name="Teterina A.A."/>
            <person name="Willis J.H."/>
            <person name="Phillips P.C."/>
        </authorList>
    </citation>
    <scope>NUCLEOTIDE SEQUENCE [LARGE SCALE GENOMIC DNA]</scope>
    <source>
        <strain evidence="4 6">PX506</strain>
        <tissue evidence="4">Whole organism</tissue>
    </source>
</reference>
<dbReference type="KEGG" id="crq:GCK72_019180"/>
<dbReference type="CTD" id="9839293"/>
<keyword evidence="1" id="KW-0812">Transmembrane</keyword>
<feature type="transmembrane region" description="Helical" evidence="1">
    <location>
        <begin position="241"/>
        <end position="266"/>
    </location>
</feature>
<dbReference type="eggNOG" id="ENOG502TGE5">
    <property type="taxonomic scope" value="Eukaryota"/>
</dbReference>
<keyword evidence="5" id="KW-1185">Reference proteome</keyword>
<evidence type="ECO:0000313" key="4">
    <source>
        <dbReference type="EMBL" id="KAF1752625.1"/>
    </source>
</evidence>
<keyword evidence="1" id="KW-1133">Transmembrane helix</keyword>
<evidence type="ECO:0000259" key="2">
    <source>
        <dbReference type="Pfam" id="PF10328"/>
    </source>
</evidence>
<proteinExistence type="predicted"/>
<feature type="transmembrane region" description="Helical" evidence="1">
    <location>
        <begin position="102"/>
        <end position="122"/>
    </location>
</feature>
<dbReference type="Pfam" id="PF10328">
    <property type="entry name" value="7TM_GPCR_Srx"/>
    <property type="match status" value="1"/>
</dbReference>
<dbReference type="OrthoDB" id="5782737at2759"/>
<feature type="transmembrane region" description="Helical" evidence="1">
    <location>
        <begin position="28"/>
        <end position="51"/>
    </location>
</feature>
<evidence type="ECO:0000313" key="5">
    <source>
        <dbReference type="Proteomes" id="UP000008281"/>
    </source>
</evidence>
<feature type="transmembrane region" description="Helical" evidence="1">
    <location>
        <begin position="199"/>
        <end position="220"/>
    </location>
</feature>
<dbReference type="HOGENOM" id="CLU_059630_1_0_1"/>
<dbReference type="Proteomes" id="UP000008281">
    <property type="component" value="Unassembled WGS sequence"/>
</dbReference>
<reference evidence="3" key="1">
    <citation type="submission" date="2007-07" db="EMBL/GenBank/DDBJ databases">
        <title>PCAP assembly of the Caenorhabditis remanei genome.</title>
        <authorList>
            <consortium name="The Caenorhabditis remanei Sequencing Consortium"/>
            <person name="Wilson R.K."/>
        </authorList>
    </citation>
    <scope>NUCLEOTIDE SEQUENCE [LARGE SCALE GENOMIC DNA]</scope>
    <source>
        <strain evidence="3">PB4641</strain>
    </source>
</reference>
<dbReference type="CDD" id="cd00637">
    <property type="entry name" value="7tm_classA_rhodopsin-like"/>
    <property type="match status" value="1"/>
</dbReference>
<dbReference type="PANTHER" id="PTHR23017">
    <property type="entry name" value="SERPENTINE RECEPTOR, CLASS X"/>
    <property type="match status" value="1"/>
</dbReference>
<dbReference type="RefSeq" id="XP_003115396.1">
    <property type="nucleotide sequence ID" value="XM_003115348.1"/>
</dbReference>
<organism evidence="5">
    <name type="scientific">Caenorhabditis remanei</name>
    <name type="common">Caenorhabditis vulgaris</name>
    <dbReference type="NCBI Taxonomy" id="31234"/>
    <lineage>
        <taxon>Eukaryota</taxon>
        <taxon>Metazoa</taxon>
        <taxon>Ecdysozoa</taxon>
        <taxon>Nematoda</taxon>
        <taxon>Chromadorea</taxon>
        <taxon>Rhabditida</taxon>
        <taxon>Rhabditina</taxon>
        <taxon>Rhabditomorpha</taxon>
        <taxon>Rhabditoidea</taxon>
        <taxon>Rhabditidae</taxon>
        <taxon>Peloderinae</taxon>
        <taxon>Caenorhabditis</taxon>
    </lineage>
</organism>
<dbReference type="PANTHER" id="PTHR23017:SF19">
    <property type="entry name" value="7TM GPCR SERPENTINE RECEPTOR CLASS X (SRX) DOMAIN-CONTAINING PROTEIN"/>
    <property type="match status" value="1"/>
</dbReference>
<accession>E3LL05</accession>
<feature type="domain" description="7TM GPCR serpentine receptor class x (Srx)" evidence="2">
    <location>
        <begin position="35"/>
        <end position="297"/>
    </location>
</feature>
<dbReference type="EMBL" id="DS268410">
    <property type="protein sequence ID" value="EFO99883.1"/>
    <property type="molecule type" value="Genomic_DNA"/>
</dbReference>
<dbReference type="InterPro" id="IPR019430">
    <property type="entry name" value="7TM_GPCR_serpentine_rcpt_Srx"/>
</dbReference>
<dbReference type="SUPFAM" id="SSF81321">
    <property type="entry name" value="Family A G protein-coupled receptor-like"/>
    <property type="match status" value="1"/>
</dbReference>
<evidence type="ECO:0000313" key="3">
    <source>
        <dbReference type="EMBL" id="EFO99883.1"/>
    </source>
</evidence>